<sequence>MPLVLRVEGPGTIRYRGSDLPELIEIDDRLTVGRDENNDLVLSDEQRGISTEHCRIERIDRGYTVSDRSRNGTFLNDDTVAIGPDKNPPLDAGDLIRIGTFALHVVSVQAPIPLSALDEPDLPPVAADVEAVSNPTFPGPAQSMWPLDDDEEPAEDMTFPDAAARNAFADHLRPEASAFIAPVVGHERIPDDWEFSAETPPRDTGRIDQPPPAAGSEPILIDNPVLIDKPAGDPASKAVDAMLNICGLTRGDVPDDRLVEVMSRMAHAFRIAVGNLHDMLVARSEAKQEFGAERTMIARLDNNALKFPMDLNAALRTLMMNDVAGFLPAERAVGQAFDDIKAHQVSLLAATQATLQMLVRQLAPGSVTAGMKRGPMAGWVPVLGKARAWDRYVQLHGRIDDDLAAGDMKMPGEISSRVFAPRATGGGPFRRRAKTATPATGRPTP</sequence>
<gene>
    <name evidence="3" type="ORF">SAE02_41950</name>
</gene>
<evidence type="ECO:0000313" key="3">
    <source>
        <dbReference type="EMBL" id="GEO40047.1"/>
    </source>
</evidence>
<proteinExistence type="predicted"/>
<dbReference type="PROSITE" id="PS50006">
    <property type="entry name" value="FHA_DOMAIN"/>
    <property type="match status" value="1"/>
</dbReference>
<dbReference type="SMART" id="SM00240">
    <property type="entry name" value="FHA"/>
    <property type="match status" value="1"/>
</dbReference>
<dbReference type="SUPFAM" id="SSF49879">
    <property type="entry name" value="SMAD/FHA domain"/>
    <property type="match status" value="1"/>
</dbReference>
<evidence type="ECO:0000256" key="1">
    <source>
        <dbReference type="SAM" id="MobiDB-lite"/>
    </source>
</evidence>
<dbReference type="Gene3D" id="2.60.200.20">
    <property type="match status" value="1"/>
</dbReference>
<feature type="region of interest" description="Disordered" evidence="1">
    <location>
        <begin position="195"/>
        <end position="219"/>
    </location>
</feature>
<dbReference type="Pfam" id="PF20232">
    <property type="entry name" value="T6SS_FHA_C"/>
    <property type="match status" value="1"/>
</dbReference>
<dbReference type="NCBIfam" id="TIGR03354">
    <property type="entry name" value="VI_FHA"/>
    <property type="match status" value="1"/>
</dbReference>
<dbReference type="InterPro" id="IPR046883">
    <property type="entry name" value="T6SS_FHA_C"/>
</dbReference>
<protein>
    <submittedName>
        <fullName evidence="3">FHA domain-containing protein</fullName>
    </submittedName>
</protein>
<evidence type="ECO:0000259" key="2">
    <source>
        <dbReference type="PROSITE" id="PS50006"/>
    </source>
</evidence>
<dbReference type="InterPro" id="IPR008984">
    <property type="entry name" value="SMAD_FHA_dom_sf"/>
</dbReference>
<dbReference type="InterPro" id="IPR000253">
    <property type="entry name" value="FHA_dom"/>
</dbReference>
<dbReference type="InterPro" id="IPR017735">
    <property type="entry name" value="T6SS_FHA"/>
</dbReference>
<feature type="domain" description="FHA" evidence="2">
    <location>
        <begin position="30"/>
        <end position="80"/>
    </location>
</feature>
<dbReference type="AlphaFoldDB" id="A0A512DUC9"/>
<dbReference type="CDD" id="cd00060">
    <property type="entry name" value="FHA"/>
    <property type="match status" value="1"/>
</dbReference>
<dbReference type="Proteomes" id="UP000321523">
    <property type="component" value="Unassembled WGS sequence"/>
</dbReference>
<comment type="caution">
    <text evidence="3">The sequence shown here is derived from an EMBL/GenBank/DDBJ whole genome shotgun (WGS) entry which is preliminary data.</text>
</comment>
<dbReference type="OrthoDB" id="273564at2"/>
<feature type="region of interest" description="Disordered" evidence="1">
    <location>
        <begin position="419"/>
        <end position="445"/>
    </location>
</feature>
<dbReference type="Pfam" id="PF00498">
    <property type="entry name" value="FHA"/>
    <property type="match status" value="1"/>
</dbReference>
<accession>A0A512DUC9</accession>
<reference evidence="3 4" key="1">
    <citation type="submission" date="2019-07" db="EMBL/GenBank/DDBJ databases">
        <title>Whole genome shotgun sequence of Skermanella aerolata NBRC 106429.</title>
        <authorList>
            <person name="Hosoyama A."/>
            <person name="Uohara A."/>
            <person name="Ohji S."/>
            <person name="Ichikawa N."/>
        </authorList>
    </citation>
    <scope>NUCLEOTIDE SEQUENCE [LARGE SCALE GENOMIC DNA]</scope>
    <source>
        <strain evidence="3 4">NBRC 106429</strain>
    </source>
</reference>
<dbReference type="RefSeq" id="WP_052831942.1">
    <property type="nucleotide sequence ID" value="NZ_BJYZ01000019.1"/>
</dbReference>
<keyword evidence="4" id="KW-1185">Reference proteome</keyword>
<evidence type="ECO:0000313" key="4">
    <source>
        <dbReference type="Proteomes" id="UP000321523"/>
    </source>
</evidence>
<dbReference type="EMBL" id="BJYZ01000019">
    <property type="protein sequence ID" value="GEO40047.1"/>
    <property type="molecule type" value="Genomic_DNA"/>
</dbReference>
<organism evidence="3 4">
    <name type="scientific">Skermanella aerolata</name>
    <dbReference type="NCBI Taxonomy" id="393310"/>
    <lineage>
        <taxon>Bacteria</taxon>
        <taxon>Pseudomonadati</taxon>
        <taxon>Pseudomonadota</taxon>
        <taxon>Alphaproteobacteria</taxon>
        <taxon>Rhodospirillales</taxon>
        <taxon>Azospirillaceae</taxon>
        <taxon>Skermanella</taxon>
    </lineage>
</organism>
<name>A0A512DUC9_9PROT</name>